<evidence type="ECO:0000259" key="1">
    <source>
        <dbReference type="PROSITE" id="PS50995"/>
    </source>
</evidence>
<dbReference type="PROSITE" id="PS50995">
    <property type="entry name" value="HTH_MARR_2"/>
    <property type="match status" value="1"/>
</dbReference>
<sequence>MGVMTRWLDPDEQRTWRAYLTASRALMEALDRELQRDAGMPHAYYEILVRLSEAPQRRLRMSELAQVSGSSRSRLSHAVARLEAEGWVRREECPTDRRGQIAVLTDEGFATLAAAAPGHVEGVRRHLFDALPPTQVDQLRRISEALAAHLTGS</sequence>
<dbReference type="PRINTS" id="PR00598">
    <property type="entry name" value="HTHMARR"/>
</dbReference>
<dbReference type="AlphaFoldDB" id="A0A1C5GCH6"/>
<dbReference type="GO" id="GO:0003700">
    <property type="term" value="F:DNA-binding transcription factor activity"/>
    <property type="evidence" value="ECO:0007669"/>
    <property type="project" value="InterPro"/>
</dbReference>
<dbReference type="SUPFAM" id="SSF46785">
    <property type="entry name" value="Winged helix' DNA-binding domain"/>
    <property type="match status" value="1"/>
</dbReference>
<feature type="domain" description="HTH marR-type" evidence="1">
    <location>
        <begin position="12"/>
        <end position="148"/>
    </location>
</feature>
<dbReference type="Proteomes" id="UP000198251">
    <property type="component" value="Chromosome I"/>
</dbReference>
<dbReference type="PANTHER" id="PTHR33164">
    <property type="entry name" value="TRANSCRIPTIONAL REGULATOR, MARR FAMILY"/>
    <property type="match status" value="1"/>
</dbReference>
<keyword evidence="3" id="KW-1185">Reference proteome</keyword>
<dbReference type="Pfam" id="PF12802">
    <property type="entry name" value="MarR_2"/>
    <property type="match status" value="1"/>
</dbReference>
<name>A0A1C5GCH6_MICEH</name>
<organism evidence="2 3">
    <name type="scientific">Micromonospora echinofusca</name>
    <dbReference type="NCBI Taxonomy" id="47858"/>
    <lineage>
        <taxon>Bacteria</taxon>
        <taxon>Bacillati</taxon>
        <taxon>Actinomycetota</taxon>
        <taxon>Actinomycetes</taxon>
        <taxon>Micromonosporales</taxon>
        <taxon>Micromonosporaceae</taxon>
        <taxon>Micromonospora</taxon>
    </lineage>
</organism>
<dbReference type="SMART" id="SM00347">
    <property type="entry name" value="HTH_MARR"/>
    <property type="match status" value="1"/>
</dbReference>
<dbReference type="InterPro" id="IPR000835">
    <property type="entry name" value="HTH_MarR-typ"/>
</dbReference>
<dbReference type="InterPro" id="IPR036390">
    <property type="entry name" value="WH_DNA-bd_sf"/>
</dbReference>
<dbReference type="Gene3D" id="1.10.10.10">
    <property type="entry name" value="Winged helix-like DNA-binding domain superfamily/Winged helix DNA-binding domain"/>
    <property type="match status" value="1"/>
</dbReference>
<reference evidence="2 3" key="1">
    <citation type="submission" date="2016-06" db="EMBL/GenBank/DDBJ databases">
        <authorList>
            <person name="Kjaerup R.B."/>
            <person name="Dalgaard T.S."/>
            <person name="Juul-Madsen H.R."/>
        </authorList>
    </citation>
    <scope>NUCLEOTIDE SEQUENCE [LARGE SCALE GENOMIC DNA]</scope>
    <source>
        <strain evidence="2 3">DSM 43913</strain>
    </source>
</reference>
<dbReference type="RefSeq" id="WP_089003602.1">
    <property type="nucleotide sequence ID" value="NZ_LT607733.1"/>
</dbReference>
<dbReference type="GeneID" id="95803579"/>
<dbReference type="InterPro" id="IPR039422">
    <property type="entry name" value="MarR/SlyA-like"/>
</dbReference>
<dbReference type="PANTHER" id="PTHR33164:SF99">
    <property type="entry name" value="MARR FAMILY REGULATORY PROTEIN"/>
    <property type="match status" value="1"/>
</dbReference>
<evidence type="ECO:0000313" key="2">
    <source>
        <dbReference type="EMBL" id="SCG17543.1"/>
    </source>
</evidence>
<evidence type="ECO:0000313" key="3">
    <source>
        <dbReference type="Proteomes" id="UP000198251"/>
    </source>
</evidence>
<dbReference type="EMBL" id="LT607733">
    <property type="protein sequence ID" value="SCG17543.1"/>
    <property type="molecule type" value="Genomic_DNA"/>
</dbReference>
<dbReference type="InterPro" id="IPR036388">
    <property type="entry name" value="WH-like_DNA-bd_sf"/>
</dbReference>
<dbReference type="GO" id="GO:0006950">
    <property type="term" value="P:response to stress"/>
    <property type="evidence" value="ECO:0007669"/>
    <property type="project" value="TreeGrafter"/>
</dbReference>
<accession>A0A1C5GCH6</accession>
<protein>
    <submittedName>
        <fullName evidence="2">Transcriptional regulator, MarR family</fullName>
    </submittedName>
</protein>
<gene>
    <name evidence="2" type="ORF">GA0070610_3857</name>
</gene>
<proteinExistence type="predicted"/>